<name>G0MC96_CAEBE</name>
<feature type="region of interest" description="Disordered" evidence="1">
    <location>
        <begin position="1"/>
        <end position="103"/>
    </location>
</feature>
<dbReference type="OMA" id="HEIPNAN"/>
<protein>
    <submittedName>
        <fullName evidence="2">Uncharacterized protein</fullName>
    </submittedName>
</protein>
<dbReference type="OrthoDB" id="5867859at2759"/>
<dbReference type="eggNOG" id="ENOG502SVY6">
    <property type="taxonomic scope" value="Eukaryota"/>
</dbReference>
<dbReference type="HOGENOM" id="CLU_068326_0_0_1"/>
<dbReference type="InParanoid" id="G0MC96"/>
<dbReference type="Proteomes" id="UP000008068">
    <property type="component" value="Unassembled WGS sequence"/>
</dbReference>
<dbReference type="Pfam" id="PF05867">
    <property type="entry name" value="DUF851"/>
    <property type="match status" value="1"/>
</dbReference>
<dbReference type="STRING" id="135651.G0MC96"/>
<organism evidence="3">
    <name type="scientific">Caenorhabditis brenneri</name>
    <name type="common">Nematode worm</name>
    <dbReference type="NCBI Taxonomy" id="135651"/>
    <lineage>
        <taxon>Eukaryota</taxon>
        <taxon>Metazoa</taxon>
        <taxon>Ecdysozoa</taxon>
        <taxon>Nematoda</taxon>
        <taxon>Chromadorea</taxon>
        <taxon>Rhabditida</taxon>
        <taxon>Rhabditina</taxon>
        <taxon>Rhabditomorpha</taxon>
        <taxon>Rhabditoidea</taxon>
        <taxon>Rhabditidae</taxon>
        <taxon>Peloderinae</taxon>
        <taxon>Caenorhabditis</taxon>
    </lineage>
</organism>
<evidence type="ECO:0000313" key="2">
    <source>
        <dbReference type="EMBL" id="EGT45567.1"/>
    </source>
</evidence>
<dbReference type="AlphaFoldDB" id="G0MC96"/>
<feature type="region of interest" description="Disordered" evidence="1">
    <location>
        <begin position="312"/>
        <end position="331"/>
    </location>
</feature>
<evidence type="ECO:0000256" key="1">
    <source>
        <dbReference type="SAM" id="MobiDB-lite"/>
    </source>
</evidence>
<dbReference type="InterPro" id="IPR008569">
    <property type="entry name" value="DUF851"/>
</dbReference>
<reference evidence="3" key="1">
    <citation type="submission" date="2011-07" db="EMBL/GenBank/DDBJ databases">
        <authorList>
            <consortium name="Caenorhabditis brenneri Sequencing and Analysis Consortium"/>
            <person name="Wilson R.K."/>
        </authorList>
    </citation>
    <scope>NUCLEOTIDE SEQUENCE [LARGE SCALE GENOMIC DNA]</scope>
    <source>
        <strain evidence="3">PB2801</strain>
    </source>
</reference>
<proteinExistence type="predicted"/>
<feature type="compositionally biased region" description="Basic residues" evidence="1">
    <location>
        <begin position="316"/>
        <end position="325"/>
    </location>
</feature>
<dbReference type="FunCoup" id="G0MC96">
    <property type="interactions" value="1"/>
</dbReference>
<evidence type="ECO:0000313" key="3">
    <source>
        <dbReference type="Proteomes" id="UP000008068"/>
    </source>
</evidence>
<gene>
    <name evidence="2" type="ORF">CAEBREN_10672</name>
</gene>
<dbReference type="EMBL" id="GL379789">
    <property type="protein sequence ID" value="EGT45567.1"/>
    <property type="molecule type" value="Genomic_DNA"/>
</dbReference>
<feature type="compositionally biased region" description="Basic residues" evidence="1">
    <location>
        <begin position="27"/>
        <end position="42"/>
    </location>
</feature>
<sequence>MLGLFSRAPGSSRRKPQKAANEAPKKNTSKTKTNTRKKSSRPVKKDGKGRGSSGTQTRSRSNPQTPEKERKRISRATMGHKEKEETAVKDDGGKGSQALQCQSQLAKPKNIEVKNRAVDEANMVRVFEKYKRGEKERSQAQKSIADLDEKSKILIDRVTKKPSKMKLKGEKSELLIDEISTIYPKAPGKKRIEDSVNFEEDSYSTFPRLVNVRKLPPDDIYTDKGVPTWAEYLNPTEEDMVGIDEPIQIGSEHVELFRNKEIKLITIPPTNLTMDPFQPLPDLMKRDEVHFDNRLVFSNTLRSLINIVPTDNTKMDKKKSSKKSREKTEKKIKFDEVPPLQVMYHQNNC</sequence>
<accession>G0MC96</accession>
<keyword evidence="3" id="KW-1185">Reference proteome</keyword>
<feature type="compositionally biased region" description="Basic and acidic residues" evidence="1">
    <location>
        <begin position="79"/>
        <end position="93"/>
    </location>
</feature>